<evidence type="ECO:0000313" key="2">
    <source>
        <dbReference type="Proteomes" id="UP000033647"/>
    </source>
</evidence>
<accession>A0A0F4H0W3</accession>
<organism evidence="1 2">
    <name type="scientific">Zymoseptoria brevis</name>
    <dbReference type="NCBI Taxonomy" id="1047168"/>
    <lineage>
        <taxon>Eukaryota</taxon>
        <taxon>Fungi</taxon>
        <taxon>Dikarya</taxon>
        <taxon>Ascomycota</taxon>
        <taxon>Pezizomycotina</taxon>
        <taxon>Dothideomycetes</taxon>
        <taxon>Dothideomycetidae</taxon>
        <taxon>Mycosphaerellales</taxon>
        <taxon>Mycosphaerellaceae</taxon>
        <taxon>Zymoseptoria</taxon>
    </lineage>
</organism>
<dbReference type="EMBL" id="LAFY01000192">
    <property type="protein sequence ID" value="KJY02131.1"/>
    <property type="molecule type" value="Genomic_DNA"/>
</dbReference>
<proteinExistence type="predicted"/>
<dbReference type="Proteomes" id="UP000033647">
    <property type="component" value="Unassembled WGS sequence"/>
</dbReference>
<comment type="caution">
    <text evidence="1">The sequence shown here is derived from an EMBL/GenBank/DDBJ whole genome shotgun (WGS) entry which is preliminary data.</text>
</comment>
<gene>
    <name evidence="1" type="ORF">TI39_contig197g00001</name>
</gene>
<sequence length="125" mass="13040">MFDGTAGRFVGSLGRLRVGNATDKELEPEMEMLRERSGKLVGTVGAAGRPLVKSPTIDENEAPISDATFVGTPPGKLVGRPGTLVGTEMVLVKSPISEVNEAPISDAALLGRLLGKPAMIEVKEA</sequence>
<evidence type="ECO:0000313" key="1">
    <source>
        <dbReference type="EMBL" id="KJY02131.1"/>
    </source>
</evidence>
<name>A0A0F4H0W3_9PEZI</name>
<keyword evidence="2" id="KW-1185">Reference proteome</keyword>
<protein>
    <submittedName>
        <fullName evidence="1">Uncharacterized protein</fullName>
    </submittedName>
</protein>
<dbReference type="AlphaFoldDB" id="A0A0F4H0W3"/>
<reference evidence="1 2" key="1">
    <citation type="submission" date="2015-03" db="EMBL/GenBank/DDBJ databases">
        <title>RNA-seq based gene annotation and comparative genomics of four Zymoseptoria species reveal species-specific pathogenicity related genes and transposable element activity.</title>
        <authorList>
            <person name="Grandaubert J."/>
            <person name="Bhattacharyya A."/>
            <person name="Stukenbrock E.H."/>
        </authorList>
    </citation>
    <scope>NUCLEOTIDE SEQUENCE [LARGE SCALE GENOMIC DNA]</scope>
    <source>
        <strain evidence="1 2">Zb18110</strain>
    </source>
</reference>